<dbReference type="AlphaFoldDB" id="A0A412AZ97"/>
<keyword evidence="2" id="KW-0328">Glycosyltransferase</keyword>
<comment type="similarity">
    <text evidence="1">Belongs to the glycosyltransferase 28 family.</text>
</comment>
<accession>A0A412AZ97</accession>
<reference evidence="6 7" key="1">
    <citation type="submission" date="2018-08" db="EMBL/GenBank/DDBJ databases">
        <title>A genome reference for cultivated species of the human gut microbiota.</title>
        <authorList>
            <person name="Zou Y."/>
            <person name="Xue W."/>
            <person name="Luo G."/>
        </authorList>
    </citation>
    <scope>NUCLEOTIDE SEQUENCE [LARGE SCALE GENOMIC DNA]</scope>
    <source>
        <strain evidence="6 7">AF28-26</strain>
    </source>
</reference>
<evidence type="ECO:0000259" key="4">
    <source>
        <dbReference type="Pfam" id="PF00534"/>
    </source>
</evidence>
<dbReference type="GO" id="GO:0016020">
    <property type="term" value="C:membrane"/>
    <property type="evidence" value="ECO:0007669"/>
    <property type="project" value="GOC"/>
</dbReference>
<evidence type="ECO:0000313" key="6">
    <source>
        <dbReference type="EMBL" id="RGQ43288.1"/>
    </source>
</evidence>
<protein>
    <submittedName>
        <fullName evidence="6">Glycosyl transferase</fullName>
    </submittedName>
</protein>
<organism evidence="6 7">
    <name type="scientific">[Clostridium] leptum</name>
    <dbReference type="NCBI Taxonomy" id="1535"/>
    <lineage>
        <taxon>Bacteria</taxon>
        <taxon>Bacillati</taxon>
        <taxon>Bacillota</taxon>
        <taxon>Clostridia</taxon>
        <taxon>Eubacteriales</taxon>
        <taxon>Oscillospiraceae</taxon>
        <taxon>Oscillospiraceae incertae sedis</taxon>
    </lineage>
</organism>
<proteinExistence type="inferred from homology"/>
<evidence type="ECO:0000256" key="2">
    <source>
        <dbReference type="ARBA" id="ARBA00022676"/>
    </source>
</evidence>
<dbReference type="Proteomes" id="UP000284751">
    <property type="component" value="Unassembled WGS sequence"/>
</dbReference>
<keyword evidence="3 6" id="KW-0808">Transferase</keyword>
<dbReference type="GO" id="GO:0016758">
    <property type="term" value="F:hexosyltransferase activity"/>
    <property type="evidence" value="ECO:0007669"/>
    <property type="project" value="InterPro"/>
</dbReference>
<gene>
    <name evidence="6" type="ORF">DWY99_03195</name>
</gene>
<dbReference type="EMBL" id="QRTC01000007">
    <property type="protein sequence ID" value="RGQ43288.1"/>
    <property type="molecule type" value="Genomic_DNA"/>
</dbReference>
<dbReference type="PANTHER" id="PTHR43025:SF3">
    <property type="entry name" value="MONOGALACTOSYLDIACYLGLYCEROL SYNTHASE 1, CHLOROPLASTIC"/>
    <property type="match status" value="1"/>
</dbReference>
<dbReference type="InterPro" id="IPR050519">
    <property type="entry name" value="Glycosyltransf_28_UgtP"/>
</dbReference>
<evidence type="ECO:0000313" key="7">
    <source>
        <dbReference type="Proteomes" id="UP000284751"/>
    </source>
</evidence>
<dbReference type="PANTHER" id="PTHR43025">
    <property type="entry name" value="MONOGALACTOSYLDIACYLGLYCEROL SYNTHASE"/>
    <property type="match status" value="1"/>
</dbReference>
<dbReference type="SUPFAM" id="SSF53756">
    <property type="entry name" value="UDP-Glycosyltransferase/glycogen phosphorylase"/>
    <property type="match status" value="1"/>
</dbReference>
<evidence type="ECO:0000256" key="3">
    <source>
        <dbReference type="ARBA" id="ARBA00022679"/>
    </source>
</evidence>
<feature type="domain" description="Diacylglycerol glucosyltransferase N-terminal" evidence="5">
    <location>
        <begin position="7"/>
        <end position="139"/>
    </location>
</feature>
<dbReference type="InterPro" id="IPR009695">
    <property type="entry name" value="Diacylglyc_glucosyltr_N"/>
</dbReference>
<evidence type="ECO:0000256" key="1">
    <source>
        <dbReference type="ARBA" id="ARBA00006962"/>
    </source>
</evidence>
<sequence>MVSGNVSKKVEKTYVLTTRVPSVFGLLYKAGRAISTPKHKSPVYWANRLYRDKLYEHLTSRSFDAVVTSHLFPAEVLTSLKRENRLSVKTLAIATDYTCIPFWEETECDYYILPHKDLVEEFRKKQMPKEKLYPLGIPVSKPFRTRGSRQEARKILGLPSRLPVFLIMTGSMGYGRIEDTIQELVNLYDGRAVIVVICGNNAKLKESLENQCKGHPNVIIQGFTKKIPLYMDACDVLFSKPGGLTSTEAAVKGVPLIHTAPIPGCENRNAAFFARRGMSYYCQEPVQQAKYAKLLCENQFLRFRMTEAQRRNTNAGSAEEICGLLRQAVGSDEVTPCMF</sequence>
<feature type="domain" description="Glycosyl transferase family 1" evidence="4">
    <location>
        <begin position="150"/>
        <end position="310"/>
    </location>
</feature>
<name>A0A412AZ97_9FIRM</name>
<comment type="caution">
    <text evidence="6">The sequence shown here is derived from an EMBL/GenBank/DDBJ whole genome shotgun (WGS) entry which is preliminary data.</text>
</comment>
<dbReference type="GO" id="GO:0009247">
    <property type="term" value="P:glycolipid biosynthetic process"/>
    <property type="evidence" value="ECO:0007669"/>
    <property type="project" value="InterPro"/>
</dbReference>
<dbReference type="Pfam" id="PF06925">
    <property type="entry name" value="MGDG_synth"/>
    <property type="match status" value="1"/>
</dbReference>
<evidence type="ECO:0000259" key="5">
    <source>
        <dbReference type="Pfam" id="PF06925"/>
    </source>
</evidence>
<dbReference type="InterPro" id="IPR001296">
    <property type="entry name" value="Glyco_trans_1"/>
</dbReference>
<dbReference type="Pfam" id="PF00534">
    <property type="entry name" value="Glycos_transf_1"/>
    <property type="match status" value="1"/>
</dbReference>
<dbReference type="Gene3D" id="3.40.50.2000">
    <property type="entry name" value="Glycogen Phosphorylase B"/>
    <property type="match status" value="1"/>
</dbReference>